<protein>
    <submittedName>
        <fullName evidence="1">Uncharacterized protein</fullName>
    </submittedName>
</protein>
<organism evidence="1">
    <name type="scientific">uncultured Caudovirales phage</name>
    <dbReference type="NCBI Taxonomy" id="2100421"/>
    <lineage>
        <taxon>Viruses</taxon>
        <taxon>Duplodnaviria</taxon>
        <taxon>Heunggongvirae</taxon>
        <taxon>Uroviricota</taxon>
        <taxon>Caudoviricetes</taxon>
        <taxon>Peduoviridae</taxon>
        <taxon>Maltschvirus</taxon>
        <taxon>Maltschvirus maltsch</taxon>
    </lineage>
</organism>
<proteinExistence type="predicted"/>
<dbReference type="EMBL" id="LR797187">
    <property type="protein sequence ID" value="CAB4192573.1"/>
    <property type="molecule type" value="Genomic_DNA"/>
</dbReference>
<evidence type="ECO:0000313" key="1">
    <source>
        <dbReference type="EMBL" id="CAB4192573.1"/>
    </source>
</evidence>
<gene>
    <name evidence="1" type="ORF">UFOVP1233_49</name>
</gene>
<name>A0A6J5R6U0_9CAUD</name>
<sequence length="132" mass="13806">PQRQMAAVAQGTSCVYGVAGTATDLFVQSYTVSASFNNEAMVQTEAGLTTTMRFDDRKTELTVEGVVKTTSATPPALGATLTFTVAAKGAYPSGSASNTFVGTITKVEEKGSNKEFVKYSITAIDFESITPA</sequence>
<accession>A0A6J5R6U0</accession>
<reference evidence="1" key="1">
    <citation type="submission" date="2020-05" db="EMBL/GenBank/DDBJ databases">
        <authorList>
            <person name="Chiriac C."/>
            <person name="Salcher M."/>
            <person name="Ghai R."/>
            <person name="Kavagutti S V."/>
        </authorList>
    </citation>
    <scope>NUCLEOTIDE SEQUENCE</scope>
</reference>
<feature type="non-terminal residue" evidence="1">
    <location>
        <position position="1"/>
    </location>
</feature>